<dbReference type="GO" id="GO:0030170">
    <property type="term" value="F:pyridoxal phosphate binding"/>
    <property type="evidence" value="ECO:0007669"/>
    <property type="project" value="InterPro"/>
</dbReference>
<evidence type="ECO:0000256" key="2">
    <source>
        <dbReference type="ARBA" id="ARBA00022576"/>
    </source>
</evidence>
<dbReference type="SUPFAM" id="SSF53383">
    <property type="entry name" value="PLP-dependent transferases"/>
    <property type="match status" value="1"/>
</dbReference>
<evidence type="ECO:0000256" key="4">
    <source>
        <dbReference type="ARBA" id="ARBA00022898"/>
    </source>
</evidence>
<dbReference type="InterPro" id="IPR015424">
    <property type="entry name" value="PyrdxlP-dep_Trfase"/>
</dbReference>
<comment type="cofactor">
    <cofactor evidence="1">
        <name>pyridoxal 5'-phosphate</name>
        <dbReference type="ChEBI" id="CHEBI:597326"/>
    </cofactor>
</comment>
<dbReference type="CDD" id="cd00610">
    <property type="entry name" value="OAT_like"/>
    <property type="match status" value="1"/>
</dbReference>
<evidence type="ECO:0000313" key="6">
    <source>
        <dbReference type="EMBL" id="KRO95905.1"/>
    </source>
</evidence>
<keyword evidence="3 6" id="KW-0808">Transferase</keyword>
<keyword evidence="2 6" id="KW-0032">Aminotransferase</keyword>
<evidence type="ECO:0000256" key="3">
    <source>
        <dbReference type="ARBA" id="ARBA00022679"/>
    </source>
</evidence>
<dbReference type="Gene3D" id="3.40.640.10">
    <property type="entry name" value="Type I PLP-dependent aspartate aminotransferase-like (Major domain)"/>
    <property type="match status" value="1"/>
</dbReference>
<dbReference type="PANTHER" id="PTHR11986">
    <property type="entry name" value="AMINOTRANSFERASE CLASS III"/>
    <property type="match status" value="1"/>
</dbReference>
<dbReference type="NCBIfam" id="NF003468">
    <property type="entry name" value="PRK05093.1"/>
    <property type="match status" value="1"/>
</dbReference>
<proteinExistence type="inferred from homology"/>
<comment type="caution">
    <text evidence="6">The sequence shown here is derived from an EMBL/GenBank/DDBJ whole genome shotgun (WGS) entry which is preliminary data.</text>
</comment>
<evidence type="ECO:0000256" key="5">
    <source>
        <dbReference type="RuleBase" id="RU003560"/>
    </source>
</evidence>
<protein>
    <submittedName>
        <fullName evidence="6">Acetylornithine aminotransferase</fullName>
    </submittedName>
</protein>
<dbReference type="GO" id="GO:0042802">
    <property type="term" value="F:identical protein binding"/>
    <property type="evidence" value="ECO:0007669"/>
    <property type="project" value="TreeGrafter"/>
</dbReference>
<dbReference type="InterPro" id="IPR004636">
    <property type="entry name" value="AcOrn/SuccOrn_fam"/>
</dbReference>
<dbReference type="GO" id="GO:0006526">
    <property type="term" value="P:L-arginine biosynthetic process"/>
    <property type="evidence" value="ECO:0007669"/>
    <property type="project" value="UniProtKB-ARBA"/>
</dbReference>
<dbReference type="EMBL" id="LICS01000013">
    <property type="protein sequence ID" value="KRO95905.1"/>
    <property type="molecule type" value="Genomic_DNA"/>
</dbReference>
<accession>A0A0R2U8M4</accession>
<name>A0A0R2U8M4_9GAMM</name>
<organism evidence="6 7">
    <name type="scientific">SAR86 cluster bacterium BACL1 MAG-120820-bin45</name>
    <dbReference type="NCBI Taxonomy" id="1655612"/>
    <lineage>
        <taxon>Bacteria</taxon>
        <taxon>Pseudomonadati</taxon>
        <taxon>Pseudomonadota</taxon>
        <taxon>Gammaproteobacteria</taxon>
        <taxon>SAR86 cluster</taxon>
    </lineage>
</organism>
<dbReference type="STRING" id="1655612.ABS10_05495"/>
<dbReference type="AlphaFoldDB" id="A0A0R2U8M4"/>
<evidence type="ECO:0000313" key="7">
    <source>
        <dbReference type="Proteomes" id="UP000051027"/>
    </source>
</evidence>
<dbReference type="InterPro" id="IPR005814">
    <property type="entry name" value="Aminotrans_3"/>
</dbReference>
<comment type="similarity">
    <text evidence="5">Belongs to the class-III pyridoxal-phosphate-dependent aminotransferase family.</text>
</comment>
<dbReference type="PANTHER" id="PTHR11986:SF113">
    <property type="entry name" value="SUCCINYLORNITHINE TRANSAMINASE"/>
    <property type="match status" value="1"/>
</dbReference>
<dbReference type="NCBIfam" id="TIGR00707">
    <property type="entry name" value="argD"/>
    <property type="match status" value="1"/>
</dbReference>
<dbReference type="PROSITE" id="PS00600">
    <property type="entry name" value="AA_TRANSFER_CLASS_3"/>
    <property type="match status" value="1"/>
</dbReference>
<reference evidence="6 7" key="1">
    <citation type="submission" date="2015-10" db="EMBL/GenBank/DDBJ databases">
        <title>Metagenome-Assembled Genomes uncover a global brackish microbiome.</title>
        <authorList>
            <person name="Hugerth L.W."/>
            <person name="Larsson J."/>
            <person name="Alneberg J."/>
            <person name="Lindh M.V."/>
            <person name="Legrand C."/>
            <person name="Pinhassi J."/>
            <person name="Andersson A.F."/>
        </authorList>
    </citation>
    <scope>NUCLEOTIDE SEQUENCE [LARGE SCALE GENOMIC DNA]</scope>
    <source>
        <strain evidence="6">BACL1 MAG-120820-bin45</strain>
    </source>
</reference>
<gene>
    <name evidence="6" type="ORF">ABS10_05495</name>
</gene>
<dbReference type="InterPro" id="IPR015421">
    <property type="entry name" value="PyrdxlP-dep_Trfase_major"/>
</dbReference>
<dbReference type="FunFam" id="3.40.640.10:FF:000004">
    <property type="entry name" value="Acetylornithine aminotransferase"/>
    <property type="match status" value="1"/>
</dbReference>
<dbReference type="Pfam" id="PF00202">
    <property type="entry name" value="Aminotran_3"/>
    <property type="match status" value="1"/>
</dbReference>
<dbReference type="Proteomes" id="UP000051027">
    <property type="component" value="Unassembled WGS sequence"/>
</dbReference>
<dbReference type="PIRSF" id="PIRSF000521">
    <property type="entry name" value="Transaminase_4ab_Lys_Orn"/>
    <property type="match status" value="1"/>
</dbReference>
<dbReference type="InterPro" id="IPR049704">
    <property type="entry name" value="Aminotrans_3_PPA_site"/>
</dbReference>
<dbReference type="InterPro" id="IPR050103">
    <property type="entry name" value="Class-III_PLP-dep_AT"/>
</dbReference>
<dbReference type="Gene3D" id="3.90.1150.10">
    <property type="entry name" value="Aspartate Aminotransferase, domain 1"/>
    <property type="match status" value="1"/>
</dbReference>
<dbReference type="GO" id="GO:0008483">
    <property type="term" value="F:transaminase activity"/>
    <property type="evidence" value="ECO:0007669"/>
    <property type="project" value="UniProtKB-KW"/>
</dbReference>
<dbReference type="NCBIfam" id="NF002325">
    <property type="entry name" value="PRK01278.1"/>
    <property type="match status" value="1"/>
</dbReference>
<evidence type="ECO:0000256" key="1">
    <source>
        <dbReference type="ARBA" id="ARBA00001933"/>
    </source>
</evidence>
<dbReference type="InterPro" id="IPR015422">
    <property type="entry name" value="PyrdxlP-dep_Trfase_small"/>
</dbReference>
<keyword evidence="4 5" id="KW-0663">Pyridoxal phosphate</keyword>
<sequence>MTMVFMVARKDFNRYMMPVYKPAEFIPLKAKGSFVWDKQKKKYIDFASGIAVSSLGHCHPELNKALLEQSKKIWHLSNVLTNEPALKLAKILCNKTFAEKVFFSNSGAEAIEGAIKTARKHAYVNISKKKNGIVAFSDAFHGRTMMAIALNGSDRFVEGFGPMPGGITHHPYNEIKNLEKAINKNTAAVVIELVQGEAGIIKAKRDFIQKIKRLCKVHKALIIVDEVQSGAGRTGTLFAYEQFGIKPDIMCCAKGIGGGIPIGAILTSTKIAECMQLGSHGSTFGGNPLACAVAEKVMTLLSKKTLLNGVKKKEAIFVEELKNINNEFKCFEEIRSSGLWIGCKLNVRENFNLDTMMSACYAKGLMILKANNNTIRIAPSLIIEDKVIREGLKILRSAIQEQLQHQQ</sequence>